<evidence type="ECO:0000256" key="6">
    <source>
        <dbReference type="ARBA" id="ARBA00022679"/>
    </source>
</evidence>
<keyword evidence="10" id="KW-0067">ATP-binding</keyword>
<dbReference type="PANTHER" id="PTHR43547:SF10">
    <property type="entry name" value="SENSOR HISTIDINE KINASE DCUS"/>
    <property type="match status" value="1"/>
</dbReference>
<reference evidence="16 18" key="1">
    <citation type="submission" date="2017-09" db="EMBL/GenBank/DDBJ databases">
        <authorList>
            <person name="Thomas P."/>
            <person name="Seyboldt C."/>
        </authorList>
    </citation>
    <scope>NUCLEOTIDE SEQUENCE [LARGE SCALE GENOMIC DNA]</scope>
    <source>
        <strain evidence="16 18">DSM 7534</strain>
    </source>
</reference>
<organism evidence="16 18">
    <name type="scientific">Clostridium septicum</name>
    <dbReference type="NCBI Taxonomy" id="1504"/>
    <lineage>
        <taxon>Bacteria</taxon>
        <taxon>Bacillati</taxon>
        <taxon>Bacillota</taxon>
        <taxon>Clostridia</taxon>
        <taxon>Eubacteriales</taxon>
        <taxon>Clostridiaceae</taxon>
        <taxon>Clostridium</taxon>
    </lineage>
</organism>
<evidence type="ECO:0000256" key="4">
    <source>
        <dbReference type="ARBA" id="ARBA00022475"/>
    </source>
</evidence>
<keyword evidence="4" id="KW-1003">Cell membrane</keyword>
<dbReference type="SMART" id="SM00387">
    <property type="entry name" value="HATPase_c"/>
    <property type="match status" value="1"/>
</dbReference>
<dbReference type="InterPro" id="IPR036890">
    <property type="entry name" value="HATPase_C_sf"/>
</dbReference>
<dbReference type="Proteomes" id="UP001055437">
    <property type="component" value="Chromosome"/>
</dbReference>
<comment type="subcellular location">
    <subcellularLocation>
        <location evidence="2">Cell membrane</location>
        <topology evidence="2">Multi-pass membrane protein</topology>
    </subcellularLocation>
</comment>
<dbReference type="EMBL" id="CP023671">
    <property type="protein sequence ID" value="AYE34136.1"/>
    <property type="molecule type" value="Genomic_DNA"/>
</dbReference>
<dbReference type="OrthoDB" id="9792686at2"/>
<accession>A0A9N7PIY8</accession>
<evidence type="ECO:0000256" key="7">
    <source>
        <dbReference type="ARBA" id="ARBA00022692"/>
    </source>
</evidence>
<dbReference type="EMBL" id="CP099799">
    <property type="protein sequence ID" value="USS00719.1"/>
    <property type="molecule type" value="Genomic_DNA"/>
</dbReference>
<dbReference type="Proteomes" id="UP000280586">
    <property type="component" value="Chromosome"/>
</dbReference>
<keyword evidence="19" id="KW-1185">Reference proteome</keyword>
<evidence type="ECO:0000256" key="9">
    <source>
        <dbReference type="ARBA" id="ARBA00022777"/>
    </source>
</evidence>
<dbReference type="InterPro" id="IPR004358">
    <property type="entry name" value="Sig_transdc_His_kin-like_C"/>
</dbReference>
<reference evidence="17" key="2">
    <citation type="submission" date="2022-06" db="EMBL/GenBank/DDBJ databases">
        <authorList>
            <person name="Holder M.E."/>
            <person name="Ajami N.J."/>
            <person name="Petrosino J.F."/>
        </authorList>
    </citation>
    <scope>NUCLEOTIDE SEQUENCE</scope>
    <source>
        <strain evidence="17">RMA 8861</strain>
    </source>
</reference>
<dbReference type="GO" id="GO:0000155">
    <property type="term" value="F:phosphorelay sensor kinase activity"/>
    <property type="evidence" value="ECO:0007669"/>
    <property type="project" value="InterPro"/>
</dbReference>
<evidence type="ECO:0000313" key="18">
    <source>
        <dbReference type="Proteomes" id="UP000280586"/>
    </source>
</evidence>
<dbReference type="SUPFAM" id="SSF103190">
    <property type="entry name" value="Sensory domain-like"/>
    <property type="match status" value="1"/>
</dbReference>
<evidence type="ECO:0000256" key="13">
    <source>
        <dbReference type="ARBA" id="ARBA00023136"/>
    </source>
</evidence>
<evidence type="ECO:0000256" key="12">
    <source>
        <dbReference type="ARBA" id="ARBA00023012"/>
    </source>
</evidence>
<dbReference type="InterPro" id="IPR016120">
    <property type="entry name" value="Sig_transdc_His_kin_SpoOB"/>
</dbReference>
<dbReference type="PROSITE" id="PS50109">
    <property type="entry name" value="HIS_KIN"/>
    <property type="match status" value="1"/>
</dbReference>
<dbReference type="GO" id="GO:0005886">
    <property type="term" value="C:plasma membrane"/>
    <property type="evidence" value="ECO:0007669"/>
    <property type="project" value="UniProtKB-SubCell"/>
</dbReference>
<dbReference type="PRINTS" id="PR00344">
    <property type="entry name" value="BCTRLSENSOR"/>
</dbReference>
<dbReference type="Gene3D" id="1.10.287.130">
    <property type="match status" value="1"/>
</dbReference>
<evidence type="ECO:0000256" key="3">
    <source>
        <dbReference type="ARBA" id="ARBA00012438"/>
    </source>
</evidence>
<dbReference type="Pfam" id="PF14689">
    <property type="entry name" value="SPOB_a"/>
    <property type="match status" value="1"/>
</dbReference>
<dbReference type="KEGG" id="csep:CP523_06445"/>
<evidence type="ECO:0000256" key="14">
    <source>
        <dbReference type="SAM" id="Phobius"/>
    </source>
</evidence>
<evidence type="ECO:0000313" key="16">
    <source>
        <dbReference type="EMBL" id="AYE34136.1"/>
    </source>
</evidence>
<keyword evidence="9 16" id="KW-0418">Kinase</keyword>
<keyword evidence="5" id="KW-0597">Phosphoprotein</keyword>
<name>A0A9N7PIY8_CLOSE</name>
<comment type="catalytic activity">
    <reaction evidence="1">
        <text>ATP + protein L-histidine = ADP + protein N-phospho-L-histidine.</text>
        <dbReference type="EC" id="2.7.13.3"/>
    </reaction>
</comment>
<gene>
    <name evidence="16" type="ORF">CP523_06445</name>
    <name evidence="17" type="ORF">NH397_14755</name>
</gene>
<feature type="domain" description="Histidine kinase" evidence="15">
    <location>
        <begin position="325"/>
        <end position="517"/>
    </location>
</feature>
<evidence type="ECO:0000256" key="11">
    <source>
        <dbReference type="ARBA" id="ARBA00022989"/>
    </source>
</evidence>
<evidence type="ECO:0000256" key="1">
    <source>
        <dbReference type="ARBA" id="ARBA00000085"/>
    </source>
</evidence>
<feature type="transmembrane region" description="Helical" evidence="14">
    <location>
        <begin position="170"/>
        <end position="193"/>
    </location>
</feature>
<dbReference type="Gene3D" id="3.30.565.10">
    <property type="entry name" value="Histidine kinase-like ATPase, C-terminal domain"/>
    <property type="match status" value="1"/>
</dbReference>
<sequence length="525" mass="60517">MKFKLSFKQQNMILATIIALIQVMILQTLFIDDKIKTLNKNIKSDLYTSAIYISKTPFIKEKLKNRENDYAIQRFTKELIEVNGNIDIIVVADITGEKYSHLDERQIGEIFKNPDKKDVLEKGIGYYSSMTGSMGKTLRYFEPIFYDGQQVGFVMVGKYETEIKGLMKNIIVVFIVLFVISLIVNLLLANWFAKKIKNKIFGMEPEEIARLYTQKEIILNNIKEGIIALDNRDKIIEVNNACYYLLKDFDEEKIFGKILPYIKKREVIEMKEFIIGGEKVFLSIYPMIGVQGYLGSIITIIDRNEINKIAKEITGVDEIIRNLRATVHEFKNKLHVILGLIKIEEYDEARKYIINTQESQESVDGKFINIEDNYIKGLLVSRQLVANERNINFEIDNESNLYEKHKQIESYDLITIIGNLLENAFEACLSSKREDMKVDISIKENNEKIFIKVKDNGVPINEDIKNSLFMQGVSSKGKGRGFGLSLIKSRVELYSGNIKIDEIKDTKIFIIEINKGEGYEKSNDN</sequence>
<protein>
    <recommendedName>
        <fullName evidence="3">histidine kinase</fullName>
        <ecNumber evidence="3">2.7.13.3</ecNumber>
    </recommendedName>
</protein>
<dbReference type="Pfam" id="PF02518">
    <property type="entry name" value="HATPase_c"/>
    <property type="match status" value="1"/>
</dbReference>
<feature type="transmembrane region" description="Helical" evidence="14">
    <location>
        <begin position="12"/>
        <end position="31"/>
    </location>
</feature>
<evidence type="ECO:0000256" key="8">
    <source>
        <dbReference type="ARBA" id="ARBA00022741"/>
    </source>
</evidence>
<dbReference type="PANTHER" id="PTHR43547">
    <property type="entry name" value="TWO-COMPONENT HISTIDINE KINASE"/>
    <property type="match status" value="1"/>
</dbReference>
<dbReference type="GO" id="GO:0005524">
    <property type="term" value="F:ATP binding"/>
    <property type="evidence" value="ECO:0007669"/>
    <property type="project" value="UniProtKB-KW"/>
</dbReference>
<keyword evidence="13 14" id="KW-0472">Membrane</keyword>
<dbReference type="GeneID" id="303560310"/>
<evidence type="ECO:0000256" key="10">
    <source>
        <dbReference type="ARBA" id="ARBA00022840"/>
    </source>
</evidence>
<keyword evidence="8" id="KW-0547">Nucleotide-binding</keyword>
<evidence type="ECO:0000256" key="2">
    <source>
        <dbReference type="ARBA" id="ARBA00004651"/>
    </source>
</evidence>
<dbReference type="RefSeq" id="WP_066677427.1">
    <property type="nucleotide sequence ID" value="NZ_CABMIZ010000027.1"/>
</dbReference>
<keyword evidence="11 14" id="KW-1133">Transmembrane helix</keyword>
<dbReference type="InterPro" id="IPR005467">
    <property type="entry name" value="His_kinase_dom"/>
</dbReference>
<dbReference type="SUPFAM" id="SSF55874">
    <property type="entry name" value="ATPase domain of HSP90 chaperone/DNA topoisomerase II/histidine kinase"/>
    <property type="match status" value="1"/>
</dbReference>
<dbReference type="InterPro" id="IPR029151">
    <property type="entry name" value="Sensor-like_sf"/>
</dbReference>
<keyword evidence="7 14" id="KW-0812">Transmembrane</keyword>
<dbReference type="InterPro" id="IPR033463">
    <property type="entry name" value="sCache_3"/>
</dbReference>
<keyword evidence="12" id="KW-0902">Two-component regulatory system</keyword>
<dbReference type="InterPro" id="IPR003594">
    <property type="entry name" value="HATPase_dom"/>
</dbReference>
<evidence type="ECO:0000313" key="19">
    <source>
        <dbReference type="Proteomes" id="UP001055437"/>
    </source>
</evidence>
<dbReference type="AlphaFoldDB" id="A0A9N7PIY8"/>
<dbReference type="InterPro" id="IPR039506">
    <property type="entry name" value="SPOB_a"/>
</dbReference>
<dbReference type="Gene3D" id="3.30.450.20">
    <property type="entry name" value="PAS domain"/>
    <property type="match status" value="2"/>
</dbReference>
<dbReference type="EC" id="2.7.13.3" evidence="3"/>
<proteinExistence type="predicted"/>
<keyword evidence="6" id="KW-0808">Transferase</keyword>
<evidence type="ECO:0000313" key="17">
    <source>
        <dbReference type="EMBL" id="USS00719.1"/>
    </source>
</evidence>
<evidence type="ECO:0000256" key="5">
    <source>
        <dbReference type="ARBA" id="ARBA00022553"/>
    </source>
</evidence>
<dbReference type="SUPFAM" id="SSF55890">
    <property type="entry name" value="Sporulation response regulatory protein Spo0B"/>
    <property type="match status" value="1"/>
</dbReference>
<dbReference type="Pfam" id="PF17203">
    <property type="entry name" value="sCache_3_2"/>
    <property type="match status" value="1"/>
</dbReference>
<evidence type="ECO:0000259" key="15">
    <source>
        <dbReference type="PROSITE" id="PS50109"/>
    </source>
</evidence>